<feature type="signal peptide" evidence="8">
    <location>
        <begin position="1"/>
        <end position="22"/>
    </location>
</feature>
<dbReference type="InterPro" id="IPR003609">
    <property type="entry name" value="Pan_app"/>
</dbReference>
<evidence type="ECO:0000313" key="11">
    <source>
        <dbReference type="EMBL" id="KAK9823561.1"/>
    </source>
</evidence>
<evidence type="ECO:0000256" key="3">
    <source>
        <dbReference type="ARBA" id="ARBA00022679"/>
    </source>
</evidence>
<evidence type="ECO:0000256" key="1">
    <source>
        <dbReference type="ARBA" id="ARBA00004167"/>
    </source>
</evidence>
<keyword evidence="3" id="KW-0808">Transferase</keyword>
<feature type="chain" id="PRO_5043407784" description="Apple domain-containing protein" evidence="8">
    <location>
        <begin position="23"/>
        <end position="512"/>
    </location>
</feature>
<dbReference type="PANTHER" id="PTHR31485">
    <property type="entry name" value="PEPTIDYL SERINE ALPHA-GALACTOSYLTRANSFERASE"/>
    <property type="match status" value="1"/>
</dbReference>
<evidence type="ECO:0008006" key="13">
    <source>
        <dbReference type="Google" id="ProtNLM"/>
    </source>
</evidence>
<name>A0AAW1QQ10_9CHLO</name>
<proteinExistence type="predicted"/>
<organism evidence="11 12">
    <name type="scientific">[Myrmecia] bisecta</name>
    <dbReference type="NCBI Taxonomy" id="41462"/>
    <lineage>
        <taxon>Eukaryota</taxon>
        <taxon>Viridiplantae</taxon>
        <taxon>Chlorophyta</taxon>
        <taxon>core chlorophytes</taxon>
        <taxon>Trebouxiophyceae</taxon>
        <taxon>Trebouxiales</taxon>
        <taxon>Trebouxiaceae</taxon>
        <taxon>Myrmecia</taxon>
    </lineage>
</organism>
<keyword evidence="5" id="KW-1133">Transmembrane helix</keyword>
<gene>
    <name evidence="11" type="ORF">WJX72_003781</name>
</gene>
<sequence>MAGNRRWILPLVAGFTLLITLARLQDLANLLAGAHPESLELSSTRDRFLSDPKPLAATSSVPKPGAQASSQSGAAGQSAAGQCRMMPNTDYWGDPVKWGPQNKLDSAAQCCQACAAYKPPTEDDVSCNIWVYCGDKQQCGDAYRECWLKHMAHPGASRPRTGPEVPWTSGVMTSPTAVLKADTGPQETSDERRYHTVITAQGTAVHWQARVHYYWFLKIKAQCEAAGSCQMGGFTRILHSGEADELMDEIPTFVADPLPDEGSNGGYVVLNRPYAFVQWVAKAKIPEKYVLMSEPDHVWLKPMPNLMIGRQPAAFPFFYIEPSKPEFIKITEKFTGKLRRKQAESIAPIGNAPTLMAFDDLQRVAPGWLNVSLAIFHDEEAHKAWGWVQEMYGFTISCYNAGIAPIDLHLDMMSQPPWDTTLEPFYLLHYTYGMDYTLQGEFTPGKYGDWRFDKRSYSGSPPPRNLGQPPTGMKNELVRHLINAINEATAHIPGWNEYAETGRATQLWDGRL</sequence>
<dbReference type="Pfam" id="PF14295">
    <property type="entry name" value="PAN_4"/>
    <property type="match status" value="1"/>
</dbReference>
<evidence type="ECO:0000256" key="5">
    <source>
        <dbReference type="ARBA" id="ARBA00022989"/>
    </source>
</evidence>
<protein>
    <recommendedName>
        <fullName evidence="13">Apple domain-containing protein</fullName>
    </recommendedName>
</protein>
<evidence type="ECO:0000259" key="9">
    <source>
        <dbReference type="Pfam" id="PF14295"/>
    </source>
</evidence>
<comment type="caution">
    <text evidence="11">The sequence shown here is derived from an EMBL/GenBank/DDBJ whole genome shotgun (WGS) entry which is preliminary data.</text>
</comment>
<feature type="domain" description="Apple" evidence="9">
    <location>
        <begin position="89"/>
        <end position="149"/>
    </location>
</feature>
<feature type="region of interest" description="Disordered" evidence="7">
    <location>
        <begin position="52"/>
        <end position="80"/>
    </location>
</feature>
<keyword evidence="4" id="KW-0812">Transmembrane</keyword>
<keyword evidence="12" id="KW-1185">Reference proteome</keyword>
<keyword evidence="8" id="KW-0732">Signal</keyword>
<keyword evidence="2" id="KW-0328">Glycosyltransferase</keyword>
<feature type="compositionally biased region" description="Low complexity" evidence="7">
    <location>
        <begin position="65"/>
        <end position="80"/>
    </location>
</feature>
<dbReference type="InterPro" id="IPR044845">
    <property type="entry name" value="HPAT/SRGT1-like"/>
</dbReference>
<evidence type="ECO:0000256" key="7">
    <source>
        <dbReference type="SAM" id="MobiDB-lite"/>
    </source>
</evidence>
<evidence type="ECO:0000313" key="12">
    <source>
        <dbReference type="Proteomes" id="UP001489004"/>
    </source>
</evidence>
<dbReference type="Pfam" id="PF23452">
    <property type="entry name" value="HPAT"/>
    <property type="match status" value="1"/>
</dbReference>
<dbReference type="InterPro" id="IPR056508">
    <property type="entry name" value="HPAT-like"/>
</dbReference>
<evidence type="ECO:0000256" key="2">
    <source>
        <dbReference type="ARBA" id="ARBA00022676"/>
    </source>
</evidence>
<dbReference type="AlphaFoldDB" id="A0AAW1QQ10"/>
<dbReference type="PANTHER" id="PTHR31485:SF4">
    <property type="entry name" value="HYDROXYPROLINE O-ARABINOSYLTRANSFERASE RDN1"/>
    <property type="match status" value="1"/>
</dbReference>
<evidence type="ECO:0000256" key="8">
    <source>
        <dbReference type="SAM" id="SignalP"/>
    </source>
</evidence>
<evidence type="ECO:0000256" key="6">
    <source>
        <dbReference type="ARBA" id="ARBA00023136"/>
    </source>
</evidence>
<evidence type="ECO:0000259" key="10">
    <source>
        <dbReference type="Pfam" id="PF23452"/>
    </source>
</evidence>
<accession>A0AAW1QQ10</accession>
<evidence type="ECO:0000256" key="4">
    <source>
        <dbReference type="ARBA" id="ARBA00022692"/>
    </source>
</evidence>
<reference evidence="11 12" key="1">
    <citation type="journal article" date="2024" name="Nat. Commun.">
        <title>Phylogenomics reveals the evolutionary origins of lichenization in chlorophyte algae.</title>
        <authorList>
            <person name="Puginier C."/>
            <person name="Libourel C."/>
            <person name="Otte J."/>
            <person name="Skaloud P."/>
            <person name="Haon M."/>
            <person name="Grisel S."/>
            <person name="Petersen M."/>
            <person name="Berrin J.G."/>
            <person name="Delaux P.M."/>
            <person name="Dal Grande F."/>
            <person name="Keller J."/>
        </authorList>
    </citation>
    <scope>NUCLEOTIDE SEQUENCE [LARGE SCALE GENOMIC DNA]</scope>
    <source>
        <strain evidence="11 12">SAG 2043</strain>
    </source>
</reference>
<dbReference type="GO" id="GO:0016020">
    <property type="term" value="C:membrane"/>
    <property type="evidence" value="ECO:0007669"/>
    <property type="project" value="UniProtKB-SubCell"/>
</dbReference>
<dbReference type="GO" id="GO:0016757">
    <property type="term" value="F:glycosyltransferase activity"/>
    <property type="evidence" value="ECO:0007669"/>
    <property type="project" value="UniProtKB-KW"/>
</dbReference>
<dbReference type="Gene3D" id="3.50.4.10">
    <property type="entry name" value="Hepatocyte Growth Factor"/>
    <property type="match status" value="1"/>
</dbReference>
<dbReference type="EMBL" id="JALJOR010000002">
    <property type="protein sequence ID" value="KAK9823561.1"/>
    <property type="molecule type" value="Genomic_DNA"/>
</dbReference>
<comment type="subcellular location">
    <subcellularLocation>
        <location evidence="1">Membrane</location>
        <topology evidence="1">Single-pass membrane protein</topology>
    </subcellularLocation>
</comment>
<keyword evidence="6" id="KW-0472">Membrane</keyword>
<dbReference type="Proteomes" id="UP001489004">
    <property type="component" value="Unassembled WGS sequence"/>
</dbReference>
<feature type="domain" description="Hydroxyproline O-arabinosyltransferase-like" evidence="10">
    <location>
        <begin position="194"/>
        <end position="496"/>
    </location>
</feature>